<evidence type="ECO:0000313" key="2">
    <source>
        <dbReference type="EMBL" id="MBO1318427.1"/>
    </source>
</evidence>
<evidence type="ECO:0000313" key="3">
    <source>
        <dbReference type="Proteomes" id="UP000664417"/>
    </source>
</evidence>
<reference evidence="2" key="1">
    <citation type="submission" date="2021-03" db="EMBL/GenBank/DDBJ databases">
        <authorList>
            <person name="Wang G."/>
        </authorList>
    </citation>
    <scope>NUCLEOTIDE SEQUENCE</scope>
    <source>
        <strain evidence="2">KCTC 12899</strain>
    </source>
</reference>
<keyword evidence="3" id="KW-1185">Reference proteome</keyword>
<protein>
    <recommendedName>
        <fullName evidence="4">Transmembrane protein</fullName>
    </recommendedName>
</protein>
<dbReference type="EMBL" id="JAFREP010000005">
    <property type="protein sequence ID" value="MBO1318427.1"/>
    <property type="molecule type" value="Genomic_DNA"/>
</dbReference>
<proteinExistence type="predicted"/>
<dbReference type="AlphaFoldDB" id="A0A8J7Q108"/>
<evidence type="ECO:0000256" key="1">
    <source>
        <dbReference type="SAM" id="Phobius"/>
    </source>
</evidence>
<organism evidence="2 3">
    <name type="scientific">Acanthopleuribacter pedis</name>
    <dbReference type="NCBI Taxonomy" id="442870"/>
    <lineage>
        <taxon>Bacteria</taxon>
        <taxon>Pseudomonadati</taxon>
        <taxon>Acidobacteriota</taxon>
        <taxon>Holophagae</taxon>
        <taxon>Acanthopleuribacterales</taxon>
        <taxon>Acanthopleuribacteraceae</taxon>
        <taxon>Acanthopleuribacter</taxon>
    </lineage>
</organism>
<gene>
    <name evidence="2" type="ORF">J3U88_08165</name>
</gene>
<dbReference type="RefSeq" id="WP_207858189.1">
    <property type="nucleotide sequence ID" value="NZ_JAFREP010000005.1"/>
</dbReference>
<comment type="caution">
    <text evidence="2">The sequence shown here is derived from an EMBL/GenBank/DDBJ whole genome shotgun (WGS) entry which is preliminary data.</text>
</comment>
<keyword evidence="1" id="KW-0472">Membrane</keyword>
<name>A0A8J7Q108_9BACT</name>
<accession>A0A8J7Q108</accession>
<evidence type="ECO:0008006" key="4">
    <source>
        <dbReference type="Google" id="ProtNLM"/>
    </source>
</evidence>
<sequence>MNFLAYAILCVIVGMLGNRTQIGFWGFFFLSFLFTPFVGLVLVMVGRPRGVPKTTIQNKVVHVHLEEEPDLK</sequence>
<dbReference type="Proteomes" id="UP000664417">
    <property type="component" value="Unassembled WGS sequence"/>
</dbReference>
<keyword evidence="1" id="KW-0812">Transmembrane</keyword>
<keyword evidence="1" id="KW-1133">Transmembrane helix</keyword>
<feature type="transmembrane region" description="Helical" evidence="1">
    <location>
        <begin position="27"/>
        <end position="45"/>
    </location>
</feature>